<feature type="transmembrane region" description="Helical" evidence="1">
    <location>
        <begin position="160"/>
        <end position="189"/>
    </location>
</feature>
<protein>
    <recommendedName>
        <fullName evidence="2">DUF7847 domain-containing protein</fullName>
    </recommendedName>
</protein>
<feature type="domain" description="DUF7847" evidence="2">
    <location>
        <begin position="105"/>
        <end position="184"/>
    </location>
</feature>
<dbReference type="EMBL" id="JAKZMM010000019">
    <property type="protein sequence ID" value="MCJ2380727.1"/>
    <property type="molecule type" value="Genomic_DNA"/>
</dbReference>
<dbReference type="InterPro" id="IPR010380">
    <property type="entry name" value="DUF975"/>
</dbReference>
<dbReference type="Pfam" id="PF25231">
    <property type="entry name" value="DUF7847"/>
    <property type="match status" value="1"/>
</dbReference>
<accession>A0ABT0C126</accession>
<feature type="transmembrane region" description="Helical" evidence="1">
    <location>
        <begin position="50"/>
        <end position="72"/>
    </location>
</feature>
<dbReference type="RefSeq" id="WP_243324903.1">
    <property type="nucleotide sequence ID" value="NZ_JAKZMM010000019.1"/>
</dbReference>
<feature type="transmembrane region" description="Helical" evidence="1">
    <location>
        <begin position="22"/>
        <end position="44"/>
    </location>
</feature>
<comment type="caution">
    <text evidence="3">The sequence shown here is derived from an EMBL/GenBank/DDBJ whole genome shotgun (WGS) entry which is preliminary data.</text>
</comment>
<dbReference type="PANTHER" id="PTHR40076">
    <property type="entry name" value="MEMBRANE PROTEIN-RELATED"/>
    <property type="match status" value="1"/>
</dbReference>
<dbReference type="PANTHER" id="PTHR40076:SF1">
    <property type="entry name" value="MEMBRANE PROTEIN"/>
    <property type="match status" value="1"/>
</dbReference>
<evidence type="ECO:0000313" key="3">
    <source>
        <dbReference type="EMBL" id="MCJ2380727.1"/>
    </source>
</evidence>
<keyword evidence="1" id="KW-1133">Transmembrane helix</keyword>
<gene>
    <name evidence="3" type="ORF">MUN53_08910</name>
</gene>
<sequence length="211" mass="23561">MNTTIVISEVLSTSWKNVKSQIWILAGLFIGLCLIAFTVSLLMMPLSASMGGGLLTTLISALISSIFALGYIKNMFQTMDGDEPQFSAYMSHPSKIVNYLIADLLFSLLLIVGLICFIIPGIYLYLRFQFFAQFIVDENAGILESLKKSWNLTEGHELSLFLLMLAQLLILIIGVVLFLVGLLVAYPLVIMSQCYVYRLLNRQAYVEPNDL</sequence>
<keyword evidence="4" id="KW-1185">Reference proteome</keyword>
<feature type="transmembrane region" description="Helical" evidence="1">
    <location>
        <begin position="100"/>
        <end position="126"/>
    </location>
</feature>
<evidence type="ECO:0000259" key="2">
    <source>
        <dbReference type="Pfam" id="PF25231"/>
    </source>
</evidence>
<evidence type="ECO:0000256" key="1">
    <source>
        <dbReference type="SAM" id="Phobius"/>
    </source>
</evidence>
<name>A0ABT0C126_9BACT</name>
<organism evidence="3 4">
    <name type="scientific">Parabacteroides faecalis</name>
    <dbReference type="NCBI Taxonomy" id="2924040"/>
    <lineage>
        <taxon>Bacteria</taxon>
        <taxon>Pseudomonadati</taxon>
        <taxon>Bacteroidota</taxon>
        <taxon>Bacteroidia</taxon>
        <taxon>Bacteroidales</taxon>
        <taxon>Tannerellaceae</taxon>
        <taxon>Parabacteroides</taxon>
    </lineage>
</organism>
<dbReference type="Proteomes" id="UP001165444">
    <property type="component" value="Unassembled WGS sequence"/>
</dbReference>
<proteinExistence type="predicted"/>
<evidence type="ECO:0000313" key="4">
    <source>
        <dbReference type="Proteomes" id="UP001165444"/>
    </source>
</evidence>
<keyword evidence="1" id="KW-0812">Transmembrane</keyword>
<keyword evidence="1" id="KW-0472">Membrane</keyword>
<reference evidence="3 4" key="1">
    <citation type="submission" date="2022-03" db="EMBL/GenBank/DDBJ databases">
        <title>Parabacteroides sp. nov. isolated from swine feces.</title>
        <authorList>
            <person name="Bak J.E."/>
        </authorList>
    </citation>
    <scope>NUCLEOTIDE SEQUENCE [LARGE SCALE GENOMIC DNA]</scope>
    <source>
        <strain evidence="3 4">AGMB00274</strain>
    </source>
</reference>
<dbReference type="InterPro" id="IPR057169">
    <property type="entry name" value="DUF7847"/>
</dbReference>